<evidence type="ECO:0000313" key="2">
    <source>
        <dbReference type="EMBL" id="PTB53374.1"/>
    </source>
</evidence>
<evidence type="ECO:0000313" key="3">
    <source>
        <dbReference type="Proteomes" id="UP000241690"/>
    </source>
</evidence>
<feature type="region of interest" description="Disordered" evidence="1">
    <location>
        <begin position="13"/>
        <end position="33"/>
    </location>
</feature>
<feature type="compositionally biased region" description="Basic residues" evidence="1">
    <location>
        <begin position="77"/>
        <end position="92"/>
    </location>
</feature>
<gene>
    <name evidence="2" type="ORF">M431DRAFT_496671</name>
</gene>
<organism evidence="2 3">
    <name type="scientific">Trichoderma harzianum CBS 226.95</name>
    <dbReference type="NCBI Taxonomy" id="983964"/>
    <lineage>
        <taxon>Eukaryota</taxon>
        <taxon>Fungi</taxon>
        <taxon>Dikarya</taxon>
        <taxon>Ascomycota</taxon>
        <taxon>Pezizomycotina</taxon>
        <taxon>Sordariomycetes</taxon>
        <taxon>Hypocreomycetidae</taxon>
        <taxon>Hypocreales</taxon>
        <taxon>Hypocreaceae</taxon>
        <taxon>Trichoderma</taxon>
    </lineage>
</organism>
<reference evidence="2 3" key="1">
    <citation type="submission" date="2016-07" db="EMBL/GenBank/DDBJ databases">
        <title>Multiple horizontal gene transfer events from other fungi enriched the ability of initially mycotrophic Trichoderma (Ascomycota) to feed on dead plant biomass.</title>
        <authorList>
            <consortium name="DOE Joint Genome Institute"/>
            <person name="Aerts A."/>
            <person name="Atanasova L."/>
            <person name="Chenthamara K."/>
            <person name="Zhang J."/>
            <person name="Grujic M."/>
            <person name="Henrissat B."/>
            <person name="Kuo A."/>
            <person name="Salamov A."/>
            <person name="Lipzen A."/>
            <person name="Labutti K."/>
            <person name="Barry K."/>
            <person name="Miao Y."/>
            <person name="Rahimi M.J."/>
            <person name="Shen Q."/>
            <person name="Grigoriev I.V."/>
            <person name="Kubicek C.P."/>
            <person name="Druzhinina I.S."/>
        </authorList>
    </citation>
    <scope>NUCLEOTIDE SEQUENCE [LARGE SCALE GENOMIC DNA]</scope>
    <source>
        <strain evidence="2 3">CBS 226.95</strain>
    </source>
</reference>
<dbReference type="Proteomes" id="UP000241690">
    <property type="component" value="Unassembled WGS sequence"/>
</dbReference>
<dbReference type="GeneID" id="36626083"/>
<name>A0A2T4A8H0_TRIHA</name>
<proteinExistence type="predicted"/>
<dbReference type="RefSeq" id="XP_024773051.1">
    <property type="nucleotide sequence ID" value="XM_024917514.1"/>
</dbReference>
<keyword evidence="3" id="KW-1185">Reference proteome</keyword>
<protein>
    <submittedName>
        <fullName evidence="2">Uncharacterized protein</fullName>
    </submittedName>
</protein>
<sequence>MQPQPCDCSLQQKAFIPGSCPPPRRSKTPIAPPSRIYHCVTPAAQMSLISPTFRLTFNRRNSLSSHSPDHAPPNSKSKAKQRPRAPAKSRMR</sequence>
<evidence type="ECO:0000256" key="1">
    <source>
        <dbReference type="SAM" id="MobiDB-lite"/>
    </source>
</evidence>
<dbReference type="AlphaFoldDB" id="A0A2T4A8H0"/>
<feature type="region of interest" description="Disordered" evidence="1">
    <location>
        <begin position="59"/>
        <end position="92"/>
    </location>
</feature>
<accession>A0A2T4A8H0</accession>
<dbReference type="EMBL" id="KZ679682">
    <property type="protein sequence ID" value="PTB53374.1"/>
    <property type="molecule type" value="Genomic_DNA"/>
</dbReference>